<dbReference type="GO" id="GO:0005840">
    <property type="term" value="C:ribosome"/>
    <property type="evidence" value="ECO:0007669"/>
    <property type="project" value="UniProtKB-KW"/>
</dbReference>
<feature type="compositionally biased region" description="Basic and acidic residues" evidence="1">
    <location>
        <begin position="1"/>
        <end position="19"/>
    </location>
</feature>
<dbReference type="EMBL" id="BKCP01000001">
    <property type="protein sequence ID" value="GER24681.1"/>
    <property type="molecule type" value="Genomic_DNA"/>
</dbReference>
<name>A0A5A7NWI9_STRAF</name>
<accession>A0A5A7NWI9</accession>
<reference evidence="3" key="1">
    <citation type="journal article" date="2019" name="Curr. Biol.">
        <title>Genome Sequence of Striga asiatica Provides Insight into the Evolution of Plant Parasitism.</title>
        <authorList>
            <person name="Yoshida S."/>
            <person name="Kim S."/>
            <person name="Wafula E.K."/>
            <person name="Tanskanen J."/>
            <person name="Kim Y.M."/>
            <person name="Honaas L."/>
            <person name="Yang Z."/>
            <person name="Spallek T."/>
            <person name="Conn C.E."/>
            <person name="Ichihashi Y."/>
            <person name="Cheong K."/>
            <person name="Cui S."/>
            <person name="Der J.P."/>
            <person name="Gundlach H."/>
            <person name="Jiao Y."/>
            <person name="Hori C."/>
            <person name="Ishida J.K."/>
            <person name="Kasahara H."/>
            <person name="Kiba T."/>
            <person name="Kim M.S."/>
            <person name="Koo N."/>
            <person name="Laohavisit A."/>
            <person name="Lee Y.H."/>
            <person name="Lumba S."/>
            <person name="McCourt P."/>
            <person name="Mortimer J.C."/>
            <person name="Mutuku J.M."/>
            <person name="Nomura T."/>
            <person name="Sasaki-Sekimoto Y."/>
            <person name="Seto Y."/>
            <person name="Wang Y."/>
            <person name="Wakatake T."/>
            <person name="Sakakibara H."/>
            <person name="Demura T."/>
            <person name="Yamaguchi S."/>
            <person name="Yoneyama K."/>
            <person name="Manabe R.I."/>
            <person name="Nelson D.C."/>
            <person name="Schulman A.H."/>
            <person name="Timko M.P."/>
            <person name="dePamphilis C.W."/>
            <person name="Choi D."/>
            <person name="Shirasu K."/>
        </authorList>
    </citation>
    <scope>NUCLEOTIDE SEQUENCE [LARGE SCALE GENOMIC DNA]</scope>
    <source>
        <strain evidence="3">cv. UVA1</strain>
    </source>
</reference>
<keyword evidence="2" id="KW-0687">Ribonucleoprotein</keyword>
<sequence>MRDPLPVERRGSAREERWSPVHGSALKESVERPEGCNKLPFRWSVALEDEVLENDPSQKTKGGEAALARLKVLRLQVGQYCLLSKLSSEVGWNNYEIIRVTSFFLLLLLHL</sequence>
<evidence type="ECO:0000313" key="2">
    <source>
        <dbReference type="EMBL" id="GER24681.1"/>
    </source>
</evidence>
<keyword evidence="2" id="KW-0689">Ribosomal protein</keyword>
<dbReference type="Proteomes" id="UP000325081">
    <property type="component" value="Unassembled WGS sequence"/>
</dbReference>
<keyword evidence="3" id="KW-1185">Reference proteome</keyword>
<comment type="caution">
    <text evidence="2">The sequence shown here is derived from an EMBL/GenBank/DDBJ whole genome shotgun (WGS) entry which is preliminary data.</text>
</comment>
<feature type="region of interest" description="Disordered" evidence="1">
    <location>
        <begin position="1"/>
        <end position="21"/>
    </location>
</feature>
<proteinExistence type="predicted"/>
<organism evidence="2 3">
    <name type="scientific">Striga asiatica</name>
    <name type="common">Asiatic witchweed</name>
    <name type="synonym">Buchnera asiatica</name>
    <dbReference type="NCBI Taxonomy" id="4170"/>
    <lineage>
        <taxon>Eukaryota</taxon>
        <taxon>Viridiplantae</taxon>
        <taxon>Streptophyta</taxon>
        <taxon>Embryophyta</taxon>
        <taxon>Tracheophyta</taxon>
        <taxon>Spermatophyta</taxon>
        <taxon>Magnoliopsida</taxon>
        <taxon>eudicotyledons</taxon>
        <taxon>Gunneridae</taxon>
        <taxon>Pentapetalae</taxon>
        <taxon>asterids</taxon>
        <taxon>lamiids</taxon>
        <taxon>Lamiales</taxon>
        <taxon>Orobanchaceae</taxon>
        <taxon>Buchnereae</taxon>
        <taxon>Striga</taxon>
    </lineage>
</organism>
<evidence type="ECO:0000313" key="3">
    <source>
        <dbReference type="Proteomes" id="UP000325081"/>
    </source>
</evidence>
<gene>
    <name evidence="2" type="ORF">STAS_00224</name>
</gene>
<dbReference type="AlphaFoldDB" id="A0A5A7NWI9"/>
<evidence type="ECO:0000256" key="1">
    <source>
        <dbReference type="SAM" id="MobiDB-lite"/>
    </source>
</evidence>
<protein>
    <submittedName>
        <fullName evidence="2">60S ribosomal protein L13a</fullName>
    </submittedName>
</protein>